<reference evidence="2" key="2">
    <citation type="submission" date="2021-09" db="EMBL/GenBank/DDBJ databases">
        <authorList>
            <person name="Jia N."/>
            <person name="Wang J."/>
            <person name="Shi W."/>
            <person name="Du L."/>
            <person name="Sun Y."/>
            <person name="Zhan W."/>
            <person name="Jiang J."/>
            <person name="Wang Q."/>
            <person name="Zhang B."/>
            <person name="Ji P."/>
            <person name="Sakyi L.B."/>
            <person name="Cui X."/>
            <person name="Yuan T."/>
            <person name="Jiang B."/>
            <person name="Yang W."/>
            <person name="Lam T.T.-Y."/>
            <person name="Chang Q."/>
            <person name="Ding S."/>
            <person name="Wang X."/>
            <person name="Zhu J."/>
            <person name="Ruan X."/>
            <person name="Zhao L."/>
            <person name="Wei J."/>
            <person name="Que T."/>
            <person name="Du C."/>
            <person name="Cheng J."/>
            <person name="Dai P."/>
            <person name="Han X."/>
            <person name="Huang E."/>
            <person name="Gao Y."/>
            <person name="Liu J."/>
            <person name="Shao H."/>
            <person name="Ye R."/>
            <person name="Li L."/>
            <person name="Wei W."/>
            <person name="Wang X."/>
            <person name="Wang C."/>
            <person name="Huo Q."/>
            <person name="Li W."/>
            <person name="Guo W."/>
            <person name="Chen H."/>
            <person name="Chen S."/>
            <person name="Zhou L."/>
            <person name="Zhou L."/>
            <person name="Ni X."/>
            <person name="Tian J."/>
            <person name="Zhou Y."/>
            <person name="Sheng Y."/>
            <person name="Liu T."/>
            <person name="Pan Y."/>
            <person name="Xia L."/>
            <person name="Li J."/>
            <person name="Zhao F."/>
            <person name="Cao W."/>
        </authorList>
    </citation>
    <scope>NUCLEOTIDE SEQUENCE</scope>
    <source>
        <strain evidence="2">Rmic-2018</strain>
        <tissue evidence="2">Larvae</tissue>
    </source>
</reference>
<sequence>MMVMCDFLSPGLEDHASKRQKVDDATAEEILMRISNGDISDGDFSDDELEAENEENIPANGQVTASTTTAALPARPDATVSSNAPAASTKAEFKWVKKDFAPSDVDCHYNPEVASTCQQPLVYFSKYFTEQIFEDLAEFTNRMYWQTATRIPAIADSMGVKRFFKIRGALHISDANEERDPNSQDKFWKVRPLLEAVRSRCLQLVPLEQNSIDEQMVPFTGRIAAKQFVKGKPNPEGVKVFVRCSFDGLAHDFEFTKGRERE</sequence>
<feature type="domain" description="PiggyBac transposable element-derived protein" evidence="1">
    <location>
        <begin position="141"/>
        <end position="261"/>
    </location>
</feature>
<comment type="caution">
    <text evidence="2">The sequence shown here is derived from an EMBL/GenBank/DDBJ whole genome shotgun (WGS) entry which is preliminary data.</text>
</comment>
<dbReference type="VEuPathDB" id="VectorBase:LOC119186524"/>
<evidence type="ECO:0000313" key="3">
    <source>
        <dbReference type="Proteomes" id="UP000821866"/>
    </source>
</evidence>
<name>A0A9J6F8J6_RHIMP</name>
<organism evidence="2 3">
    <name type="scientific">Rhipicephalus microplus</name>
    <name type="common">Cattle tick</name>
    <name type="synonym">Boophilus microplus</name>
    <dbReference type="NCBI Taxonomy" id="6941"/>
    <lineage>
        <taxon>Eukaryota</taxon>
        <taxon>Metazoa</taxon>
        <taxon>Ecdysozoa</taxon>
        <taxon>Arthropoda</taxon>
        <taxon>Chelicerata</taxon>
        <taxon>Arachnida</taxon>
        <taxon>Acari</taxon>
        <taxon>Parasitiformes</taxon>
        <taxon>Ixodida</taxon>
        <taxon>Ixodoidea</taxon>
        <taxon>Ixodidae</taxon>
        <taxon>Rhipicephalinae</taxon>
        <taxon>Rhipicephalus</taxon>
        <taxon>Boophilus</taxon>
    </lineage>
</organism>
<evidence type="ECO:0000313" key="2">
    <source>
        <dbReference type="EMBL" id="KAH8041976.1"/>
    </source>
</evidence>
<reference evidence="2" key="1">
    <citation type="journal article" date="2020" name="Cell">
        <title>Large-Scale Comparative Analyses of Tick Genomes Elucidate Their Genetic Diversity and Vector Capacities.</title>
        <authorList>
            <consortium name="Tick Genome and Microbiome Consortium (TIGMIC)"/>
            <person name="Jia N."/>
            <person name="Wang J."/>
            <person name="Shi W."/>
            <person name="Du L."/>
            <person name="Sun Y."/>
            <person name="Zhan W."/>
            <person name="Jiang J.F."/>
            <person name="Wang Q."/>
            <person name="Zhang B."/>
            <person name="Ji P."/>
            <person name="Bell-Sakyi L."/>
            <person name="Cui X.M."/>
            <person name="Yuan T.T."/>
            <person name="Jiang B.G."/>
            <person name="Yang W.F."/>
            <person name="Lam T.T."/>
            <person name="Chang Q.C."/>
            <person name="Ding S.J."/>
            <person name="Wang X.J."/>
            <person name="Zhu J.G."/>
            <person name="Ruan X.D."/>
            <person name="Zhao L."/>
            <person name="Wei J.T."/>
            <person name="Ye R.Z."/>
            <person name="Que T.C."/>
            <person name="Du C.H."/>
            <person name="Zhou Y.H."/>
            <person name="Cheng J.X."/>
            <person name="Dai P.F."/>
            <person name="Guo W.B."/>
            <person name="Han X.H."/>
            <person name="Huang E.J."/>
            <person name="Li L.F."/>
            <person name="Wei W."/>
            <person name="Gao Y.C."/>
            <person name="Liu J.Z."/>
            <person name="Shao H.Z."/>
            <person name="Wang X."/>
            <person name="Wang C.C."/>
            <person name="Yang T.C."/>
            <person name="Huo Q.B."/>
            <person name="Li W."/>
            <person name="Chen H.Y."/>
            <person name="Chen S.E."/>
            <person name="Zhou L.G."/>
            <person name="Ni X.B."/>
            <person name="Tian J.H."/>
            <person name="Sheng Y."/>
            <person name="Liu T."/>
            <person name="Pan Y.S."/>
            <person name="Xia L.Y."/>
            <person name="Li J."/>
            <person name="Zhao F."/>
            <person name="Cao W.C."/>
        </authorList>
    </citation>
    <scope>NUCLEOTIDE SEQUENCE</scope>
    <source>
        <strain evidence="2">Rmic-2018</strain>
    </source>
</reference>
<dbReference type="PANTHER" id="PTHR47272">
    <property type="entry name" value="DDE_TNP_1_7 DOMAIN-CONTAINING PROTEIN"/>
    <property type="match status" value="1"/>
</dbReference>
<dbReference type="AlphaFoldDB" id="A0A9J6F8J6"/>
<keyword evidence="3" id="KW-1185">Reference proteome</keyword>
<dbReference type="InterPro" id="IPR029526">
    <property type="entry name" value="PGBD"/>
</dbReference>
<dbReference type="Pfam" id="PF13843">
    <property type="entry name" value="DDE_Tnp_1_7"/>
    <property type="match status" value="1"/>
</dbReference>
<dbReference type="EMBL" id="JABSTU010000001">
    <property type="protein sequence ID" value="KAH8041976.1"/>
    <property type="molecule type" value="Genomic_DNA"/>
</dbReference>
<proteinExistence type="predicted"/>
<evidence type="ECO:0000259" key="1">
    <source>
        <dbReference type="Pfam" id="PF13843"/>
    </source>
</evidence>
<accession>A0A9J6F8J6</accession>
<protein>
    <recommendedName>
        <fullName evidence="1">PiggyBac transposable element-derived protein domain-containing protein</fullName>
    </recommendedName>
</protein>
<dbReference type="Proteomes" id="UP000821866">
    <property type="component" value="Chromosome 1"/>
</dbReference>
<gene>
    <name evidence="2" type="ORF">HPB51_019717</name>
</gene>